<evidence type="ECO:0000313" key="4">
    <source>
        <dbReference type="Proteomes" id="UP000324222"/>
    </source>
</evidence>
<gene>
    <name evidence="3" type="ORF">E2C01_015734</name>
</gene>
<accession>A0A5B7DNV5</accession>
<feature type="transmembrane region" description="Helical" evidence="2">
    <location>
        <begin position="42"/>
        <end position="60"/>
    </location>
</feature>
<dbReference type="EMBL" id="VSRR010001117">
    <property type="protein sequence ID" value="MPC22714.1"/>
    <property type="molecule type" value="Genomic_DNA"/>
</dbReference>
<keyword evidence="4" id="KW-1185">Reference proteome</keyword>
<evidence type="ECO:0000313" key="3">
    <source>
        <dbReference type="EMBL" id="MPC22714.1"/>
    </source>
</evidence>
<keyword evidence="2" id="KW-1133">Transmembrane helix</keyword>
<reference evidence="3 4" key="1">
    <citation type="submission" date="2019-05" db="EMBL/GenBank/DDBJ databases">
        <title>Another draft genome of Portunus trituberculatus and its Hox gene families provides insights of decapod evolution.</title>
        <authorList>
            <person name="Jeong J.-H."/>
            <person name="Song I."/>
            <person name="Kim S."/>
            <person name="Choi T."/>
            <person name="Kim D."/>
            <person name="Ryu S."/>
            <person name="Kim W."/>
        </authorList>
    </citation>
    <scope>NUCLEOTIDE SEQUENCE [LARGE SCALE GENOMIC DNA]</scope>
    <source>
        <tissue evidence="3">Muscle</tissue>
    </source>
</reference>
<sequence length="137" mass="14993">MMKTHPNTTRRASTAPSKRHVNSRDLQTGGTPSWVCSGTGTISGSVCCIVFISAIVLVSLEVCTKGISGLETLESWENTCWRGEGCYLTEPVGFSFIPRGRWSGDVLPLLSLSCDWPQDESRVLGSLTPARDRRMRS</sequence>
<protein>
    <submittedName>
        <fullName evidence="3">Uncharacterized protein</fullName>
    </submittedName>
</protein>
<feature type="region of interest" description="Disordered" evidence="1">
    <location>
        <begin position="1"/>
        <end position="28"/>
    </location>
</feature>
<dbReference type="Proteomes" id="UP000324222">
    <property type="component" value="Unassembled WGS sequence"/>
</dbReference>
<proteinExistence type="predicted"/>
<dbReference type="AlphaFoldDB" id="A0A5B7DNV5"/>
<comment type="caution">
    <text evidence="3">The sequence shown here is derived from an EMBL/GenBank/DDBJ whole genome shotgun (WGS) entry which is preliminary data.</text>
</comment>
<keyword evidence="2" id="KW-0812">Transmembrane</keyword>
<keyword evidence="2" id="KW-0472">Membrane</keyword>
<organism evidence="3 4">
    <name type="scientific">Portunus trituberculatus</name>
    <name type="common">Swimming crab</name>
    <name type="synonym">Neptunus trituberculatus</name>
    <dbReference type="NCBI Taxonomy" id="210409"/>
    <lineage>
        <taxon>Eukaryota</taxon>
        <taxon>Metazoa</taxon>
        <taxon>Ecdysozoa</taxon>
        <taxon>Arthropoda</taxon>
        <taxon>Crustacea</taxon>
        <taxon>Multicrustacea</taxon>
        <taxon>Malacostraca</taxon>
        <taxon>Eumalacostraca</taxon>
        <taxon>Eucarida</taxon>
        <taxon>Decapoda</taxon>
        <taxon>Pleocyemata</taxon>
        <taxon>Brachyura</taxon>
        <taxon>Eubrachyura</taxon>
        <taxon>Portunoidea</taxon>
        <taxon>Portunidae</taxon>
        <taxon>Portuninae</taxon>
        <taxon>Portunus</taxon>
    </lineage>
</organism>
<name>A0A5B7DNV5_PORTR</name>
<feature type="compositionally biased region" description="Polar residues" evidence="1">
    <location>
        <begin position="1"/>
        <end position="16"/>
    </location>
</feature>
<evidence type="ECO:0000256" key="2">
    <source>
        <dbReference type="SAM" id="Phobius"/>
    </source>
</evidence>
<evidence type="ECO:0000256" key="1">
    <source>
        <dbReference type="SAM" id="MobiDB-lite"/>
    </source>
</evidence>